<feature type="transmembrane region" description="Helical" evidence="6">
    <location>
        <begin position="57"/>
        <end position="74"/>
    </location>
</feature>
<keyword evidence="5 6" id="KW-0472">Membrane</keyword>
<dbReference type="GO" id="GO:0005886">
    <property type="term" value="C:plasma membrane"/>
    <property type="evidence" value="ECO:0007669"/>
    <property type="project" value="TreeGrafter"/>
</dbReference>
<feature type="domain" description="GtrA/DPMS transmembrane" evidence="7">
    <location>
        <begin position="22"/>
        <end position="125"/>
    </location>
</feature>
<dbReference type="Pfam" id="PF04138">
    <property type="entry name" value="GtrA_DPMS_TM"/>
    <property type="match status" value="1"/>
</dbReference>
<protein>
    <recommendedName>
        <fullName evidence="7">GtrA/DPMS transmembrane domain-containing protein</fullName>
    </recommendedName>
</protein>
<evidence type="ECO:0000256" key="6">
    <source>
        <dbReference type="SAM" id="Phobius"/>
    </source>
</evidence>
<dbReference type="KEGG" id="rsb:RS694_16440"/>
<comment type="subcellular location">
    <subcellularLocation>
        <location evidence="1">Membrane</location>
        <topology evidence="1">Multi-pass membrane protein</topology>
    </subcellularLocation>
</comment>
<organism evidence="8 9">
    <name type="scientific">Rhodoferax saidenbachensis</name>
    <dbReference type="NCBI Taxonomy" id="1484693"/>
    <lineage>
        <taxon>Bacteria</taxon>
        <taxon>Pseudomonadati</taxon>
        <taxon>Pseudomonadota</taxon>
        <taxon>Betaproteobacteria</taxon>
        <taxon>Burkholderiales</taxon>
        <taxon>Comamonadaceae</taxon>
        <taxon>Rhodoferax</taxon>
    </lineage>
</organism>
<keyword evidence="4 6" id="KW-1133">Transmembrane helix</keyword>
<dbReference type="STRING" id="1484693.RS694_16440"/>
<evidence type="ECO:0000256" key="5">
    <source>
        <dbReference type="ARBA" id="ARBA00023136"/>
    </source>
</evidence>
<evidence type="ECO:0000256" key="3">
    <source>
        <dbReference type="ARBA" id="ARBA00022692"/>
    </source>
</evidence>
<feature type="transmembrane region" description="Helical" evidence="6">
    <location>
        <begin position="20"/>
        <end position="37"/>
    </location>
</feature>
<proteinExistence type="inferred from homology"/>
<dbReference type="RefSeq" id="WP_029708409.1">
    <property type="nucleotide sequence ID" value="NZ_CP019239.1"/>
</dbReference>
<evidence type="ECO:0000313" key="9">
    <source>
        <dbReference type="Proteomes" id="UP000186110"/>
    </source>
</evidence>
<dbReference type="eggNOG" id="COG2246">
    <property type="taxonomic scope" value="Bacteria"/>
</dbReference>
<comment type="similarity">
    <text evidence="2">Belongs to the GtrA family.</text>
</comment>
<dbReference type="InterPro" id="IPR007267">
    <property type="entry name" value="GtrA_DPMS_TM"/>
</dbReference>
<evidence type="ECO:0000256" key="2">
    <source>
        <dbReference type="ARBA" id="ARBA00009399"/>
    </source>
</evidence>
<dbReference type="PANTHER" id="PTHR38459:SF1">
    <property type="entry name" value="PROPHAGE BACTOPRENOL-LINKED GLUCOSE TRANSLOCASE HOMOLOG"/>
    <property type="match status" value="1"/>
</dbReference>
<dbReference type="PANTHER" id="PTHR38459">
    <property type="entry name" value="PROPHAGE BACTOPRENOL-LINKED GLUCOSE TRANSLOCASE HOMOLOG"/>
    <property type="match status" value="1"/>
</dbReference>
<sequence length="160" mass="18128">MNPMQRLVLWALGLLERYRYIKFGIVGASGTVVNLAVLHLGHEYIFNHLEEAYNKPYFSLALAIALATLNNFTWNRLWTWSDRVKTLEAEEAQPVSLRLLGVEFGQYVTASAFGSGLQYVLTLLLSGSMDYRLANVIAILAASVSNFLANDRWTFKRHKD</sequence>
<accession>A0A1P8KD47</accession>
<keyword evidence="9" id="KW-1185">Reference proteome</keyword>
<dbReference type="InterPro" id="IPR051401">
    <property type="entry name" value="GtrA_CellWall_Glycosyl"/>
</dbReference>
<keyword evidence="3 6" id="KW-0812">Transmembrane</keyword>
<evidence type="ECO:0000259" key="7">
    <source>
        <dbReference type="Pfam" id="PF04138"/>
    </source>
</evidence>
<feature type="transmembrane region" description="Helical" evidence="6">
    <location>
        <begin position="131"/>
        <end position="149"/>
    </location>
</feature>
<evidence type="ECO:0000256" key="4">
    <source>
        <dbReference type="ARBA" id="ARBA00022989"/>
    </source>
</evidence>
<evidence type="ECO:0000313" key="8">
    <source>
        <dbReference type="EMBL" id="APW43963.1"/>
    </source>
</evidence>
<name>A0A1P8KD47_9BURK</name>
<dbReference type="EMBL" id="CP019239">
    <property type="protein sequence ID" value="APW43963.1"/>
    <property type="molecule type" value="Genomic_DNA"/>
</dbReference>
<reference evidence="8 9" key="1">
    <citation type="submission" date="2017-01" db="EMBL/GenBank/DDBJ databases">
        <authorList>
            <person name="Mah S.A."/>
            <person name="Swanson W.J."/>
            <person name="Moy G.W."/>
            <person name="Vacquier V.D."/>
        </authorList>
    </citation>
    <scope>NUCLEOTIDE SEQUENCE [LARGE SCALE GENOMIC DNA]</scope>
    <source>
        <strain evidence="8 9">DSM 22694</strain>
    </source>
</reference>
<dbReference type="GO" id="GO:0000271">
    <property type="term" value="P:polysaccharide biosynthetic process"/>
    <property type="evidence" value="ECO:0007669"/>
    <property type="project" value="InterPro"/>
</dbReference>
<gene>
    <name evidence="8" type="ORF">RS694_16440</name>
</gene>
<evidence type="ECO:0000256" key="1">
    <source>
        <dbReference type="ARBA" id="ARBA00004141"/>
    </source>
</evidence>
<dbReference type="Proteomes" id="UP000186110">
    <property type="component" value="Chromosome"/>
</dbReference>
<dbReference type="AlphaFoldDB" id="A0A1P8KD47"/>